<keyword evidence="1" id="KW-0472">Membrane</keyword>
<keyword evidence="1" id="KW-1133">Transmembrane helix</keyword>
<name>A0A6J2JFZ4_BOMMA</name>
<keyword evidence="1" id="KW-0812">Transmembrane</keyword>
<protein>
    <submittedName>
        <fullName evidence="4">Uncharacterized protein LOC114240894</fullName>
    </submittedName>
</protein>
<keyword evidence="3" id="KW-1185">Reference proteome</keyword>
<feature type="chain" id="PRO_5026912983" evidence="2">
    <location>
        <begin position="19"/>
        <end position="554"/>
    </location>
</feature>
<accession>A0A6J2JFZ4</accession>
<evidence type="ECO:0000256" key="1">
    <source>
        <dbReference type="SAM" id="Phobius"/>
    </source>
</evidence>
<organism evidence="3 4">
    <name type="scientific">Bombyx mandarina</name>
    <name type="common">Wild silk moth</name>
    <name type="synonym">Wild silkworm</name>
    <dbReference type="NCBI Taxonomy" id="7092"/>
    <lineage>
        <taxon>Eukaryota</taxon>
        <taxon>Metazoa</taxon>
        <taxon>Ecdysozoa</taxon>
        <taxon>Arthropoda</taxon>
        <taxon>Hexapoda</taxon>
        <taxon>Insecta</taxon>
        <taxon>Pterygota</taxon>
        <taxon>Neoptera</taxon>
        <taxon>Endopterygota</taxon>
        <taxon>Lepidoptera</taxon>
        <taxon>Glossata</taxon>
        <taxon>Ditrysia</taxon>
        <taxon>Bombycoidea</taxon>
        <taxon>Bombycidae</taxon>
        <taxon>Bombycinae</taxon>
        <taxon>Bombyx</taxon>
    </lineage>
</organism>
<keyword evidence="2" id="KW-0732">Signal</keyword>
<reference evidence="4" key="1">
    <citation type="submission" date="2025-08" db="UniProtKB">
        <authorList>
            <consortium name="RefSeq"/>
        </authorList>
    </citation>
    <scope>IDENTIFICATION</scope>
    <source>
        <tissue evidence="4">Silk gland</tissue>
    </source>
</reference>
<feature type="non-terminal residue" evidence="4">
    <location>
        <position position="554"/>
    </location>
</feature>
<evidence type="ECO:0000313" key="4">
    <source>
        <dbReference type="RefSeq" id="XP_028027369.1"/>
    </source>
</evidence>
<gene>
    <name evidence="4" type="primary">LOC114240894</name>
</gene>
<dbReference type="KEGG" id="bman:114240894"/>
<evidence type="ECO:0000313" key="3">
    <source>
        <dbReference type="Proteomes" id="UP000504629"/>
    </source>
</evidence>
<dbReference type="Proteomes" id="UP000504629">
    <property type="component" value="Unplaced"/>
</dbReference>
<feature type="signal peptide" evidence="2">
    <location>
        <begin position="1"/>
        <end position="18"/>
    </location>
</feature>
<dbReference type="GeneID" id="114240894"/>
<feature type="transmembrane region" description="Helical" evidence="1">
    <location>
        <begin position="330"/>
        <end position="352"/>
    </location>
</feature>
<proteinExistence type="predicted"/>
<dbReference type="AlphaFoldDB" id="A0A6J2JFZ4"/>
<dbReference type="RefSeq" id="XP_028027369.1">
    <property type="nucleotide sequence ID" value="XM_028171568.1"/>
</dbReference>
<evidence type="ECO:0000256" key="2">
    <source>
        <dbReference type="SAM" id="SignalP"/>
    </source>
</evidence>
<dbReference type="OrthoDB" id="7456429at2759"/>
<sequence>MCTITVIVILFVCHQSDGTFESRESLNVGTVLFLNADIRNKKWTTNEIGLLRAREYFQHAIPPQRILYRVDEHFVDNLLDYFKTGYSAIKREARDPVTDKTMTVALSDVIGGYLKSWVLPVTKFAYYGGSISQENALNIFNFYKEVKRYLGTDGKSWSDPDPQLLNSIEVNIESPKHVFKTRSLDNPCESLAYFIKTPVGFVVPTPYVKWNDQGSTMFLPLKNDSLVALESESASSALFKYYDVAKNCIETSGKGDQDNFDERFQTWLSDDIVPHLNDDKLYTALGSVLTLLNTSNNDDGYEETFKDYFKINTCAYFHNLCNIDFSSKKTIVICLIIFLEIVWCIPTLILLLCKKSKNDDTHVDSSDSSKRRRYIDGFKVQKYAKKGKYGRSGKTQTASRVQINTSDYEGLFIAEDVHNVGTMCSSVSRNSVGTCTQSFFSSKFCSADLAKIIYEGPSVTNKRPLKQIITQKSDANVLDARDIILPEIYRKFYSKSTPFEVEQSYSTNQGLEPSKTVTLLNGGTVPGVEYDTKHKACCCSEQVSSIDTLKNNNV</sequence>